<dbReference type="PANTHER" id="PTHR48475">
    <property type="entry name" value="RIBONUCLEASE H"/>
    <property type="match status" value="1"/>
</dbReference>
<dbReference type="EMBL" id="QGNW01000128">
    <property type="protein sequence ID" value="RVW93595.1"/>
    <property type="molecule type" value="Genomic_DNA"/>
</dbReference>
<dbReference type="AlphaFoldDB" id="A0A438IA48"/>
<dbReference type="GO" id="GO:0003676">
    <property type="term" value="F:nucleic acid binding"/>
    <property type="evidence" value="ECO:0007669"/>
    <property type="project" value="InterPro"/>
</dbReference>
<sequence length="166" mass="18758">MEQTTLALRMAAQKLRPYFQAHPIIVLTNQPLRNVLHKSNISGRMFQWAIELKYEVILSDLGLATALCASKVRIHSDSQLVVGQIRKEYEAKDERMVKYLLKVQESLSRLGEWAIEKIPMIDNMQADSLAGIAVSFPVKESMLLPIYVQATPAIAKSFICNTVNKE</sequence>
<proteinExistence type="predicted"/>
<evidence type="ECO:0008006" key="3">
    <source>
        <dbReference type="Google" id="ProtNLM"/>
    </source>
</evidence>
<dbReference type="InterPro" id="IPR012337">
    <property type="entry name" value="RNaseH-like_sf"/>
</dbReference>
<dbReference type="InterPro" id="IPR036397">
    <property type="entry name" value="RNaseH_sf"/>
</dbReference>
<gene>
    <name evidence="1" type="ORF">CK203_028936</name>
</gene>
<name>A0A438IA48_VITVI</name>
<evidence type="ECO:0000313" key="1">
    <source>
        <dbReference type="EMBL" id="RVW93595.1"/>
    </source>
</evidence>
<accession>A0A438IA48</accession>
<dbReference type="SUPFAM" id="SSF53098">
    <property type="entry name" value="Ribonuclease H-like"/>
    <property type="match status" value="1"/>
</dbReference>
<dbReference type="Gene3D" id="3.30.420.10">
    <property type="entry name" value="Ribonuclease H-like superfamily/Ribonuclease H"/>
    <property type="match status" value="1"/>
</dbReference>
<comment type="caution">
    <text evidence="1">The sequence shown here is derived from an EMBL/GenBank/DDBJ whole genome shotgun (WGS) entry which is preliminary data.</text>
</comment>
<protein>
    <recommendedName>
        <fullName evidence="3">RNase H type-1 domain-containing protein</fullName>
    </recommendedName>
</protein>
<organism evidence="1 2">
    <name type="scientific">Vitis vinifera</name>
    <name type="common">Grape</name>
    <dbReference type="NCBI Taxonomy" id="29760"/>
    <lineage>
        <taxon>Eukaryota</taxon>
        <taxon>Viridiplantae</taxon>
        <taxon>Streptophyta</taxon>
        <taxon>Embryophyta</taxon>
        <taxon>Tracheophyta</taxon>
        <taxon>Spermatophyta</taxon>
        <taxon>Magnoliopsida</taxon>
        <taxon>eudicotyledons</taxon>
        <taxon>Gunneridae</taxon>
        <taxon>Pentapetalae</taxon>
        <taxon>rosids</taxon>
        <taxon>Vitales</taxon>
        <taxon>Vitaceae</taxon>
        <taxon>Viteae</taxon>
        <taxon>Vitis</taxon>
    </lineage>
</organism>
<dbReference type="Proteomes" id="UP000288805">
    <property type="component" value="Unassembled WGS sequence"/>
</dbReference>
<evidence type="ECO:0000313" key="2">
    <source>
        <dbReference type="Proteomes" id="UP000288805"/>
    </source>
</evidence>
<reference evidence="1 2" key="1">
    <citation type="journal article" date="2018" name="PLoS Genet.">
        <title>Population sequencing reveals clonal diversity and ancestral inbreeding in the grapevine cultivar Chardonnay.</title>
        <authorList>
            <person name="Roach M.J."/>
            <person name="Johnson D.L."/>
            <person name="Bohlmann J."/>
            <person name="van Vuuren H.J."/>
            <person name="Jones S.J."/>
            <person name="Pretorius I.S."/>
            <person name="Schmidt S.A."/>
            <person name="Borneman A.R."/>
        </authorList>
    </citation>
    <scope>NUCLEOTIDE SEQUENCE [LARGE SCALE GENOMIC DNA]</scope>
    <source>
        <strain evidence="2">cv. Chardonnay</strain>
        <tissue evidence="1">Leaf</tissue>
    </source>
</reference>
<dbReference type="PANTHER" id="PTHR48475:SF2">
    <property type="entry name" value="RIBONUCLEASE H"/>
    <property type="match status" value="1"/>
</dbReference>